<evidence type="ECO:0000256" key="1">
    <source>
        <dbReference type="SAM" id="MobiDB-lite"/>
    </source>
</evidence>
<feature type="region of interest" description="Disordered" evidence="1">
    <location>
        <begin position="533"/>
        <end position="552"/>
    </location>
</feature>
<dbReference type="Proteomes" id="UP000672032">
    <property type="component" value="Chromosome 2"/>
</dbReference>
<dbReference type="AlphaFoldDB" id="A0A8A3P5S4"/>
<keyword evidence="3" id="KW-1185">Reference proteome</keyword>
<organism evidence="2 3">
    <name type="scientific">Monilinia vaccinii-corymbosi</name>
    <dbReference type="NCBI Taxonomy" id="61207"/>
    <lineage>
        <taxon>Eukaryota</taxon>
        <taxon>Fungi</taxon>
        <taxon>Dikarya</taxon>
        <taxon>Ascomycota</taxon>
        <taxon>Pezizomycotina</taxon>
        <taxon>Leotiomycetes</taxon>
        <taxon>Helotiales</taxon>
        <taxon>Sclerotiniaceae</taxon>
        <taxon>Monilinia</taxon>
    </lineage>
</organism>
<reference evidence="2" key="1">
    <citation type="submission" date="2020-10" db="EMBL/GenBank/DDBJ databases">
        <title>Genome Sequence of Monilinia vaccinii-corymbosi Sheds Light on Mummy Berry Disease Infection of Blueberry and Mating Type.</title>
        <authorList>
            <person name="Yow A.G."/>
            <person name="Zhang Y."/>
            <person name="Bansal K."/>
            <person name="Eacker S.M."/>
            <person name="Sullivan S."/>
            <person name="Liachko I."/>
            <person name="Cubeta M.A."/>
            <person name="Rollins J.A."/>
            <person name="Ashrafi H."/>
        </authorList>
    </citation>
    <scope>NUCLEOTIDE SEQUENCE</scope>
    <source>
        <strain evidence="2">RL-1</strain>
    </source>
</reference>
<feature type="region of interest" description="Disordered" evidence="1">
    <location>
        <begin position="567"/>
        <end position="704"/>
    </location>
</feature>
<feature type="compositionally biased region" description="Acidic residues" evidence="1">
    <location>
        <begin position="603"/>
        <end position="619"/>
    </location>
</feature>
<dbReference type="OrthoDB" id="5307331at2759"/>
<evidence type="ECO:0000313" key="3">
    <source>
        <dbReference type="Proteomes" id="UP000672032"/>
    </source>
</evidence>
<proteinExistence type="predicted"/>
<feature type="compositionally biased region" description="Basic residues" evidence="1">
    <location>
        <begin position="639"/>
        <end position="652"/>
    </location>
</feature>
<gene>
    <name evidence="2" type="ORF">DSL72_000075</name>
</gene>
<name>A0A8A3P5S4_9HELO</name>
<accession>A0A8A3P5S4</accession>
<dbReference type="EMBL" id="CP063406">
    <property type="protein sequence ID" value="QSZ30521.1"/>
    <property type="molecule type" value="Genomic_DNA"/>
</dbReference>
<feature type="region of interest" description="Disordered" evidence="1">
    <location>
        <begin position="254"/>
        <end position="315"/>
    </location>
</feature>
<feature type="compositionally biased region" description="Low complexity" evidence="1">
    <location>
        <begin position="662"/>
        <end position="683"/>
    </location>
</feature>
<sequence>MKNNRTPLLASVKVQVIHITFSQFSSAGLLNNMSGKTPDNSIFWFDPNQELEQANLHSPVFPDVHQSLAQDHMSYEDFLNNSEVMVFPQANEKTANIEQANHTQVELPIIPLIADNSANPQLLNNDFLGSNLFPAPAVFEGSSNTLPVNITQPVPEFPGPFDFPETFRHDILNAFPNPRYPLQIIDSFEILPGHVLEALHQGLKRQREHDKQISQLFADANMQAFNLEHSPAKKRKNSGDKVVAISIAEDLALSGAKPKQVPEPEPAPAPAPATEPEPEVLVRPIKVPGKKWIKPNSTTQGKNNRSKNIQSLKPSNFYQPLAQRPQSWGTPNRAGVPPFQYTAEGELKPHIKLTSAQMKEFIFNHPGHTTVTGERHTKSSGLTLWIQSVPSDSAARYPHQNSDKCRFEDCPVRNGTIHKGHYRVALDEQSSDPVVTDPFHNAGHVHLYCLEKFLDFPIICANFNVRPDDRILPEGRNKMAITRDHAEMKRIVKRFIRNAEKDYTGQSDDVYEPSYEDTLSFKLTVKHLKLEPSNRQRLRDRRPNANSMDKHLNNLDLFVAGHNYKRNASRPARNGSPLDSVGQPAPVRSPANAERNKRKAGNIDEDEDGNFEIDDEMLDADSKTSGQRESSTKQSKDRRPVKRARTHRKSIKKVVEIDSDSDSSSNTNNSSDDGSASDSDFSDWQPKKRSRVKRSGRESIVVSK</sequence>
<protein>
    <submittedName>
        <fullName evidence="2">Uncharacterized protein</fullName>
    </submittedName>
</protein>
<feature type="compositionally biased region" description="Polar residues" evidence="1">
    <location>
        <begin position="295"/>
        <end position="315"/>
    </location>
</feature>
<feature type="compositionally biased region" description="Pro residues" evidence="1">
    <location>
        <begin position="261"/>
        <end position="275"/>
    </location>
</feature>
<evidence type="ECO:0000313" key="2">
    <source>
        <dbReference type="EMBL" id="QSZ30521.1"/>
    </source>
</evidence>